<evidence type="ECO:0000313" key="1">
    <source>
        <dbReference type="EMBL" id="KAI3845301.1"/>
    </source>
</evidence>
<organism evidence="1 2">
    <name type="scientific">Papaver atlanticum</name>
    <dbReference type="NCBI Taxonomy" id="357466"/>
    <lineage>
        <taxon>Eukaryota</taxon>
        <taxon>Viridiplantae</taxon>
        <taxon>Streptophyta</taxon>
        <taxon>Embryophyta</taxon>
        <taxon>Tracheophyta</taxon>
        <taxon>Spermatophyta</taxon>
        <taxon>Magnoliopsida</taxon>
        <taxon>Ranunculales</taxon>
        <taxon>Papaveraceae</taxon>
        <taxon>Papaveroideae</taxon>
        <taxon>Papaver</taxon>
    </lineage>
</organism>
<reference evidence="1" key="1">
    <citation type="submission" date="2022-04" db="EMBL/GenBank/DDBJ databases">
        <title>A functionally conserved STORR gene fusion in Papaver species that diverged 16.8 million years ago.</title>
        <authorList>
            <person name="Catania T."/>
        </authorList>
    </citation>
    <scope>NUCLEOTIDE SEQUENCE</scope>
    <source>
        <strain evidence="1">S-188037</strain>
    </source>
</reference>
<gene>
    <name evidence="1" type="ORF">MKW98_009367</name>
</gene>
<dbReference type="Proteomes" id="UP001202328">
    <property type="component" value="Unassembled WGS sequence"/>
</dbReference>
<accession>A0AAD4RYN8</accession>
<dbReference type="EMBL" id="JAJJMB010016680">
    <property type="protein sequence ID" value="KAI3845301.1"/>
    <property type="molecule type" value="Genomic_DNA"/>
</dbReference>
<keyword evidence="2" id="KW-1185">Reference proteome</keyword>
<name>A0AAD4RYN8_9MAGN</name>
<protein>
    <submittedName>
        <fullName evidence="1">Uncharacterized protein</fullName>
    </submittedName>
</protein>
<dbReference type="AlphaFoldDB" id="A0AAD4RYN8"/>
<comment type="caution">
    <text evidence="1">The sequence shown here is derived from an EMBL/GenBank/DDBJ whole genome shotgun (WGS) entry which is preliminary data.</text>
</comment>
<sequence length="87" mass="9730">MLSIQLIFPYKLSDPVRTSDGASIQPLQHNERLMILKFSQGGSLHKKQKFIDVYKDLSNGGENCTMKEITSLVVLKNGFNSQKGTIC</sequence>
<evidence type="ECO:0000313" key="2">
    <source>
        <dbReference type="Proteomes" id="UP001202328"/>
    </source>
</evidence>
<proteinExistence type="predicted"/>